<proteinExistence type="predicted"/>
<dbReference type="InterPro" id="IPR001507">
    <property type="entry name" value="ZP_dom"/>
</dbReference>
<dbReference type="CDD" id="cd00054">
    <property type="entry name" value="EGF_CA"/>
    <property type="match status" value="1"/>
</dbReference>
<evidence type="ECO:0000256" key="3">
    <source>
        <dbReference type="PROSITE-ProRule" id="PRU00076"/>
    </source>
</evidence>
<dbReference type="PROSITE" id="PS01186">
    <property type="entry name" value="EGF_2"/>
    <property type="match status" value="1"/>
</dbReference>
<evidence type="ECO:0000313" key="6">
    <source>
        <dbReference type="Ensembl" id="ENSPSTP00000025343.1"/>
    </source>
</evidence>
<dbReference type="InterPro" id="IPR055356">
    <property type="entry name" value="ZP-N"/>
</dbReference>
<feature type="domain" description="ZP" evidence="5">
    <location>
        <begin position="39"/>
        <end position="295"/>
    </location>
</feature>
<dbReference type="InterPro" id="IPR055355">
    <property type="entry name" value="ZP-C"/>
</dbReference>
<dbReference type="Pfam" id="PF23344">
    <property type="entry name" value="ZP-N"/>
    <property type="match status" value="1"/>
</dbReference>
<dbReference type="Pfam" id="PF00008">
    <property type="entry name" value="EGF"/>
    <property type="match status" value="1"/>
</dbReference>
<dbReference type="Ensembl" id="ENSPSTT00000026665.1">
    <property type="protein sequence ID" value="ENSPSTP00000025343.1"/>
    <property type="gene ID" value="ENSPSTG00000018666.1"/>
</dbReference>
<evidence type="ECO:0000256" key="2">
    <source>
        <dbReference type="ARBA" id="ARBA00023157"/>
    </source>
</evidence>
<accession>A0A8C9G9F7</accession>
<dbReference type="Proteomes" id="UP000694428">
    <property type="component" value="Unplaced"/>
</dbReference>
<dbReference type="PANTHER" id="PTHR14002:SF53">
    <property type="entry name" value="UROMODULIN"/>
    <property type="match status" value="1"/>
</dbReference>
<dbReference type="Gene3D" id="2.60.40.3210">
    <property type="entry name" value="Zona pellucida, ZP-N domain"/>
    <property type="match status" value="1"/>
</dbReference>
<dbReference type="PROSITE" id="PS50026">
    <property type="entry name" value="EGF_3"/>
    <property type="match status" value="1"/>
</dbReference>
<keyword evidence="2 3" id="KW-1015">Disulfide bond</keyword>
<dbReference type="SMART" id="SM00241">
    <property type="entry name" value="ZP"/>
    <property type="match status" value="1"/>
</dbReference>
<dbReference type="AlphaFoldDB" id="A0A8C9G9F7"/>
<dbReference type="Gene3D" id="2.10.25.10">
    <property type="entry name" value="Laminin"/>
    <property type="match status" value="1"/>
</dbReference>
<evidence type="ECO:0000259" key="5">
    <source>
        <dbReference type="PROSITE" id="PS51034"/>
    </source>
</evidence>
<name>A0A8C9G9F7_PAVCR</name>
<evidence type="ECO:0000313" key="7">
    <source>
        <dbReference type="Proteomes" id="UP000694428"/>
    </source>
</evidence>
<feature type="domain" description="EGF-like" evidence="4">
    <location>
        <begin position="1"/>
        <end position="32"/>
    </location>
</feature>
<reference evidence="6" key="2">
    <citation type="submission" date="2025-09" db="UniProtKB">
        <authorList>
            <consortium name="Ensembl"/>
        </authorList>
    </citation>
    <scope>IDENTIFICATION</scope>
</reference>
<keyword evidence="7" id="KW-1185">Reference proteome</keyword>
<evidence type="ECO:0008006" key="8">
    <source>
        <dbReference type="Google" id="ProtNLM"/>
    </source>
</evidence>
<protein>
    <recommendedName>
        <fullName evidence="8">Uromodulin</fullName>
    </recommendedName>
</protein>
<dbReference type="PROSITE" id="PS00022">
    <property type="entry name" value="EGF_1"/>
    <property type="match status" value="1"/>
</dbReference>
<dbReference type="SUPFAM" id="SSF57196">
    <property type="entry name" value="EGF/Laminin"/>
    <property type="match status" value="1"/>
</dbReference>
<evidence type="ECO:0000256" key="1">
    <source>
        <dbReference type="ARBA" id="ARBA00022729"/>
    </source>
</evidence>
<feature type="disulfide bond" evidence="3">
    <location>
        <begin position="22"/>
        <end position="31"/>
    </location>
</feature>
<sequence length="518" mass="58123">MPNPCQHHAGCQVIEERPTCSCKPGFTGTFCQDVVLKLACEEEHMKMMVRKEVFELLKIPRELVHLKNQACKVSEREEEGELFFAATLTGENHTACGSIIQQNSSHVSYSNIIETAREAHGGVISRSFQLEVHFSCVYAYEQVVKMPFALTPVDKLVQFMVREGHFNVSMRLYKTASYLEPYQLPTAAVPITDTLYVMLKIEGQHQLRYFLLSVEDCWATPSADPYQDVRHELIEQGCPHDETVTYLNAIGESTTAKFSFQMFQFVGYPKVFLHCRVRLCLPDGPEPCAKQCPTLWRSKRALADDYNKIVSYGPIHLLAAPSLRVESQHPRADQQELKGKYATLGRIRASLGDPDQLPTFLLFGRTQPVAPRDPYPAVCSWCAHRGCCSCQHEKTDGVVNSQFQINVAVAERLFSVSYRGLEEGNTNVAQRMSHIRVFLFTEHPLNVPMPSWPMVKQVPRKAEQKGLLWGCEVGRLMGSSTLAWDRAQLLVSARPSDPAVARPACGLGLGLAESKQSS</sequence>
<dbReference type="InterPro" id="IPR042235">
    <property type="entry name" value="ZP-C_dom"/>
</dbReference>
<keyword evidence="3" id="KW-0245">EGF-like domain</keyword>
<comment type="caution">
    <text evidence="3">Lacks conserved residue(s) required for the propagation of feature annotation.</text>
</comment>
<evidence type="ECO:0000259" key="4">
    <source>
        <dbReference type="PROSITE" id="PS50026"/>
    </source>
</evidence>
<organism evidence="6 7">
    <name type="scientific">Pavo cristatus</name>
    <name type="common">Indian peafowl</name>
    <name type="synonym">Blue peafowl</name>
    <dbReference type="NCBI Taxonomy" id="9049"/>
    <lineage>
        <taxon>Eukaryota</taxon>
        <taxon>Metazoa</taxon>
        <taxon>Chordata</taxon>
        <taxon>Craniata</taxon>
        <taxon>Vertebrata</taxon>
        <taxon>Euteleostomi</taxon>
        <taxon>Archelosauria</taxon>
        <taxon>Archosauria</taxon>
        <taxon>Dinosauria</taxon>
        <taxon>Saurischia</taxon>
        <taxon>Theropoda</taxon>
        <taxon>Coelurosauria</taxon>
        <taxon>Aves</taxon>
        <taxon>Neognathae</taxon>
        <taxon>Galloanserae</taxon>
        <taxon>Galliformes</taxon>
        <taxon>Phasianidae</taxon>
        <taxon>Phasianinae</taxon>
        <taxon>Pavo</taxon>
    </lineage>
</organism>
<dbReference type="Gene3D" id="2.60.40.4100">
    <property type="entry name" value="Zona pellucida, ZP-C domain"/>
    <property type="match status" value="1"/>
</dbReference>
<dbReference type="Pfam" id="PF00100">
    <property type="entry name" value="Zona_pellucida"/>
    <property type="match status" value="1"/>
</dbReference>
<reference evidence="6" key="1">
    <citation type="submission" date="2025-08" db="UniProtKB">
        <authorList>
            <consortium name="Ensembl"/>
        </authorList>
    </citation>
    <scope>IDENTIFICATION</scope>
</reference>
<dbReference type="InterPro" id="IPR000742">
    <property type="entry name" value="EGF"/>
</dbReference>
<keyword evidence="1" id="KW-0732">Signal</keyword>
<dbReference type="PROSITE" id="PS51034">
    <property type="entry name" value="ZP_2"/>
    <property type="match status" value="1"/>
</dbReference>
<dbReference type="PANTHER" id="PTHR14002">
    <property type="entry name" value="ENDOGLIN/TGF-BETA RECEPTOR TYPE III"/>
    <property type="match status" value="1"/>
</dbReference>